<dbReference type="RefSeq" id="XP_029311231.1">
    <property type="nucleotide sequence ID" value="XM_029455371.1"/>
</dbReference>
<dbReference type="InterPro" id="IPR011032">
    <property type="entry name" value="GroES-like_sf"/>
</dbReference>
<evidence type="ECO:0000256" key="2">
    <source>
        <dbReference type="ARBA" id="ARBA00011981"/>
    </source>
</evidence>
<comment type="similarity">
    <text evidence="1">Belongs to the NADP-dependent oxidoreductase L4BD family.</text>
</comment>
<dbReference type="OrthoDB" id="809632at2759"/>
<dbReference type="EC" id="1.3.1.48" evidence="2"/>
<accession>A0A6J2RLZ2</accession>
<evidence type="ECO:0000256" key="5">
    <source>
        <dbReference type="ARBA" id="ARBA00047878"/>
    </source>
</evidence>
<evidence type="ECO:0000256" key="1">
    <source>
        <dbReference type="ARBA" id="ARBA00010460"/>
    </source>
</evidence>
<dbReference type="GO" id="GO:0006693">
    <property type="term" value="P:prostaglandin metabolic process"/>
    <property type="evidence" value="ECO:0007669"/>
    <property type="project" value="TreeGrafter"/>
</dbReference>
<organism evidence="9 10">
    <name type="scientific">Cottoperca gobio</name>
    <name type="common">Frogmouth</name>
    <name type="synonym">Aphritis gobio</name>
    <dbReference type="NCBI Taxonomy" id="56716"/>
    <lineage>
        <taxon>Eukaryota</taxon>
        <taxon>Metazoa</taxon>
        <taxon>Chordata</taxon>
        <taxon>Craniata</taxon>
        <taxon>Vertebrata</taxon>
        <taxon>Euteleostomi</taxon>
        <taxon>Actinopterygii</taxon>
        <taxon>Neopterygii</taxon>
        <taxon>Teleostei</taxon>
        <taxon>Neoteleostei</taxon>
        <taxon>Acanthomorphata</taxon>
        <taxon>Eupercaria</taxon>
        <taxon>Perciformes</taxon>
        <taxon>Notothenioidei</taxon>
        <taxon>Bovichtidae</taxon>
        <taxon>Cottoperca</taxon>
    </lineage>
</organism>
<feature type="domain" description="Oxidoreductase N-terminal" evidence="8">
    <location>
        <begin position="43"/>
        <end position="85"/>
    </location>
</feature>
<name>A0A6J2RLZ2_COTGO</name>
<dbReference type="PANTHER" id="PTHR43205:SF7">
    <property type="entry name" value="PROSTAGLANDIN REDUCTASE 1"/>
    <property type="match status" value="1"/>
</dbReference>
<dbReference type="Pfam" id="PF16884">
    <property type="entry name" value="ADH_N_2"/>
    <property type="match status" value="1"/>
</dbReference>
<evidence type="ECO:0000256" key="3">
    <source>
        <dbReference type="ARBA" id="ARBA00023002"/>
    </source>
</evidence>
<evidence type="ECO:0000256" key="4">
    <source>
        <dbReference type="ARBA" id="ARBA00033119"/>
    </source>
</evidence>
<proteinExistence type="inferred from homology"/>
<dbReference type="InterPro" id="IPR041694">
    <property type="entry name" value="ADH_N_2"/>
</dbReference>
<gene>
    <name evidence="10" type="primary">LOC115023998</name>
</gene>
<evidence type="ECO:0000256" key="6">
    <source>
        <dbReference type="ARBA" id="ARBA00048290"/>
    </source>
</evidence>
<evidence type="ECO:0000313" key="9">
    <source>
        <dbReference type="Proteomes" id="UP000504630"/>
    </source>
</evidence>
<dbReference type="InParanoid" id="A0A6J2RLZ2"/>
<keyword evidence="9" id="KW-1185">Reference proteome</keyword>
<evidence type="ECO:0000259" key="8">
    <source>
        <dbReference type="Pfam" id="PF16884"/>
    </source>
</evidence>
<comment type="catalytic activity">
    <reaction evidence="5">
        <text>13,14-dihydro-15-oxo-prostaglandin F1alpha + NADP(+) = 15-oxoprostaglandin F1alpha + NADPH + H(+)</text>
        <dbReference type="Rhea" id="RHEA:50592"/>
        <dbReference type="ChEBI" id="CHEBI:15378"/>
        <dbReference type="ChEBI" id="CHEBI:57783"/>
        <dbReference type="ChEBI" id="CHEBI:58349"/>
        <dbReference type="ChEBI" id="CHEBI:79072"/>
        <dbReference type="ChEBI" id="CHEBI:133411"/>
    </reaction>
    <physiologicalReaction direction="right-to-left" evidence="5">
        <dbReference type="Rhea" id="RHEA:50594"/>
    </physiologicalReaction>
</comment>
<dbReference type="Proteomes" id="UP000504630">
    <property type="component" value="Chromosome 18"/>
</dbReference>
<keyword evidence="3" id="KW-0560">Oxidoreductase</keyword>
<dbReference type="InterPro" id="IPR045010">
    <property type="entry name" value="MDR_fam"/>
</dbReference>
<dbReference type="KEGG" id="cgob:115023998"/>
<dbReference type="SUPFAM" id="SSF50129">
    <property type="entry name" value="GroES-like"/>
    <property type="match status" value="1"/>
</dbReference>
<comment type="catalytic activity">
    <reaction evidence="7">
        <text>13,14-dihydro-15-oxo-prostaglandin E1 + NADP(+) = 15-oxoprostaglandin E1 + NADPH + H(+)</text>
        <dbReference type="Rhea" id="RHEA:50584"/>
        <dbReference type="ChEBI" id="CHEBI:15378"/>
        <dbReference type="ChEBI" id="CHEBI:57401"/>
        <dbReference type="ChEBI" id="CHEBI:57783"/>
        <dbReference type="ChEBI" id="CHEBI:58349"/>
        <dbReference type="ChEBI" id="CHEBI:133408"/>
    </reaction>
    <physiologicalReaction direction="right-to-left" evidence="7">
        <dbReference type="Rhea" id="RHEA:50586"/>
    </physiologicalReaction>
</comment>
<dbReference type="InterPro" id="IPR036291">
    <property type="entry name" value="NAD(P)-bd_dom_sf"/>
</dbReference>
<dbReference type="SUPFAM" id="SSF51735">
    <property type="entry name" value="NAD(P)-binding Rossmann-fold domains"/>
    <property type="match status" value="1"/>
</dbReference>
<sequence>MVQAKTWSLTKHFDGFPKDSDLELKVEELPLIKLSEQPQNNSLEHTCWTRVIQSNYPAFPVGSHVIGRCGWRTHTVCDGTDLIPIMPDWPQDEAFNYKTVGSLEETLKKASPDGYDCFFENVGGPSSSVALQQMKNFGRIAVCGAISTYNDTTPQTGGKLQCREHITQGFEKMPAAFMGILKGENVGKAIVAI</sequence>
<evidence type="ECO:0000313" key="10">
    <source>
        <dbReference type="RefSeq" id="XP_029311231.1"/>
    </source>
</evidence>
<dbReference type="GeneID" id="115023998"/>
<dbReference type="Gene3D" id="3.40.50.720">
    <property type="entry name" value="NAD(P)-binding Rossmann-like Domain"/>
    <property type="match status" value="1"/>
</dbReference>
<reference evidence="10" key="1">
    <citation type="submission" date="2025-08" db="UniProtKB">
        <authorList>
            <consortium name="RefSeq"/>
        </authorList>
    </citation>
    <scope>IDENTIFICATION</scope>
</reference>
<protein>
    <recommendedName>
        <fullName evidence="4">15-oxoprostaglandin 13-reductase</fullName>
        <ecNumber evidence="2">1.3.1.48</ecNumber>
    </recommendedName>
    <alternativeName>
        <fullName evidence="4">15-oxoprostaglandin 13-reductase</fullName>
    </alternativeName>
</protein>
<dbReference type="PANTHER" id="PTHR43205">
    <property type="entry name" value="PROSTAGLANDIN REDUCTASE"/>
    <property type="match status" value="1"/>
</dbReference>
<dbReference type="Gene3D" id="3.90.180.10">
    <property type="entry name" value="Medium-chain alcohol dehydrogenases, catalytic domain"/>
    <property type="match status" value="2"/>
</dbReference>
<dbReference type="AlphaFoldDB" id="A0A6J2RLZ2"/>
<dbReference type="GO" id="GO:0047522">
    <property type="term" value="F:15-oxoprostaglandin 13-reductase [NAD(P)+] activity"/>
    <property type="evidence" value="ECO:0007669"/>
    <property type="project" value="UniProtKB-EC"/>
</dbReference>
<comment type="catalytic activity">
    <reaction evidence="6">
        <text>13,14-dihydro-15-oxo-PGF2alpha + NADP(+) = 15-oxoprostaglandin F2alpha + NADPH + H(+)</text>
        <dbReference type="Rhea" id="RHEA:50588"/>
        <dbReference type="ChEBI" id="CHEBI:15378"/>
        <dbReference type="ChEBI" id="CHEBI:57783"/>
        <dbReference type="ChEBI" id="CHEBI:58349"/>
        <dbReference type="ChEBI" id="CHEBI:133374"/>
        <dbReference type="ChEBI" id="CHEBI:133409"/>
    </reaction>
    <physiologicalReaction direction="right-to-left" evidence="6">
        <dbReference type="Rhea" id="RHEA:50590"/>
    </physiologicalReaction>
</comment>
<evidence type="ECO:0000256" key="7">
    <source>
        <dbReference type="ARBA" id="ARBA00049070"/>
    </source>
</evidence>